<dbReference type="EMBL" id="LT629734">
    <property type="protein sequence ID" value="SDR75817.1"/>
    <property type="molecule type" value="Genomic_DNA"/>
</dbReference>
<keyword evidence="1" id="KW-0472">Membrane</keyword>
<proteinExistence type="predicted"/>
<dbReference type="RefSeq" id="WP_231945564.1">
    <property type="nucleotide sequence ID" value="NZ_LT629734.1"/>
</dbReference>
<dbReference type="AlphaFoldDB" id="A0A1H1LN89"/>
<feature type="transmembrane region" description="Helical" evidence="1">
    <location>
        <begin position="160"/>
        <end position="183"/>
    </location>
</feature>
<dbReference type="NCBIfam" id="TIGR02206">
    <property type="entry name" value="intg_mem_TP0381"/>
    <property type="match status" value="1"/>
</dbReference>
<sequence length="261" mass="28654">MFLAHEPVARMAPFGAEHIAVLIATVAITALALAAVRRARDVKAVERWLARAGWALLVVTLLWTAWWMLPAYWHIEESLPLHFTDVLRVVTAVALIAKSGWAIAVSYFWGLTLNLQAFVSPDLGYHYAPGLEFTMFWVLHIAALVAPIVLVWGLGYRPTWAGYGTVLALTAGWASVAIAGNAVTGANYGYLSRDPGVPSMLDLLGPWPVSILWELVLVLAVWAAMTWPWTTGRRTASAPVADRLGLVRRHGDLVTERIRVV</sequence>
<evidence type="ECO:0000313" key="2">
    <source>
        <dbReference type="EMBL" id="SDR75817.1"/>
    </source>
</evidence>
<reference evidence="3" key="1">
    <citation type="submission" date="2016-10" db="EMBL/GenBank/DDBJ databases">
        <authorList>
            <person name="Varghese N."/>
            <person name="Submissions S."/>
        </authorList>
    </citation>
    <scope>NUCLEOTIDE SEQUENCE [LARGE SCALE GENOMIC DNA]</scope>
    <source>
        <strain evidence="3">DSM 22965</strain>
    </source>
</reference>
<evidence type="ECO:0000313" key="3">
    <source>
        <dbReference type="Proteomes" id="UP000199649"/>
    </source>
</evidence>
<protein>
    <submittedName>
        <fullName evidence="2">Conserved hypothetical integral membrane protein TIGR02206</fullName>
    </submittedName>
</protein>
<organism evidence="2 3">
    <name type="scientific">Agrococcus carbonis</name>
    <dbReference type="NCBI Taxonomy" id="684552"/>
    <lineage>
        <taxon>Bacteria</taxon>
        <taxon>Bacillati</taxon>
        <taxon>Actinomycetota</taxon>
        <taxon>Actinomycetes</taxon>
        <taxon>Micrococcales</taxon>
        <taxon>Microbacteriaceae</taxon>
        <taxon>Agrococcus</taxon>
    </lineage>
</organism>
<dbReference type="Proteomes" id="UP000199649">
    <property type="component" value="Chromosome I"/>
</dbReference>
<feature type="transmembrane region" description="Helical" evidence="1">
    <location>
        <begin position="18"/>
        <end position="36"/>
    </location>
</feature>
<keyword evidence="1" id="KW-0812">Transmembrane</keyword>
<name>A0A1H1LN89_9MICO</name>
<keyword evidence="1" id="KW-1133">Transmembrane helix</keyword>
<feature type="transmembrane region" description="Helical" evidence="1">
    <location>
        <begin position="48"/>
        <end position="69"/>
    </location>
</feature>
<dbReference type="STRING" id="684552.SAMN04489719_0677"/>
<dbReference type="InterPro" id="IPR011737">
    <property type="entry name" value="CHP02206_TP0381"/>
</dbReference>
<gene>
    <name evidence="2" type="ORF">SAMN04489719_0677</name>
</gene>
<feature type="transmembrane region" description="Helical" evidence="1">
    <location>
        <begin position="204"/>
        <end position="225"/>
    </location>
</feature>
<feature type="transmembrane region" description="Helical" evidence="1">
    <location>
        <begin position="133"/>
        <end position="154"/>
    </location>
</feature>
<accession>A0A1H1LN89</accession>
<keyword evidence="3" id="KW-1185">Reference proteome</keyword>
<evidence type="ECO:0000256" key="1">
    <source>
        <dbReference type="SAM" id="Phobius"/>
    </source>
</evidence>
<dbReference type="Pfam" id="PF14808">
    <property type="entry name" value="TMEM164"/>
    <property type="match status" value="1"/>
</dbReference>